<name>A0A8H6A4A3_PETAA</name>
<dbReference type="Proteomes" id="UP000541154">
    <property type="component" value="Unassembled WGS sequence"/>
</dbReference>
<gene>
    <name evidence="1" type="ORF">ETB97_001231</name>
</gene>
<evidence type="ECO:0000313" key="1">
    <source>
        <dbReference type="EMBL" id="KAF5860724.1"/>
    </source>
</evidence>
<evidence type="ECO:0000313" key="2">
    <source>
        <dbReference type="Proteomes" id="UP000541154"/>
    </source>
</evidence>
<accession>A0A8H6A4A3</accession>
<protein>
    <submittedName>
        <fullName evidence="1">Uncharacterized protein</fullName>
    </submittedName>
</protein>
<proteinExistence type="predicted"/>
<dbReference type="EMBL" id="SPNV01000121">
    <property type="protein sequence ID" value="KAF5860724.1"/>
    <property type="molecule type" value="Genomic_DNA"/>
</dbReference>
<dbReference type="AlphaFoldDB" id="A0A8H6A4A3"/>
<reference evidence="1 2" key="1">
    <citation type="submission" date="2019-04" db="EMBL/GenBank/DDBJ databases">
        <title>Aspergillus burnettii sp. nov., novel species from soil in southeast Queensland.</title>
        <authorList>
            <person name="Gilchrist C.L.M."/>
            <person name="Pitt J.I."/>
            <person name="Lange L."/>
            <person name="Lacey H.J."/>
            <person name="Vuong D."/>
            <person name="Midgley D.J."/>
            <person name="Greenfield P."/>
            <person name="Bradbury M."/>
            <person name="Lacey E."/>
            <person name="Busk P.K."/>
            <person name="Pilgaard B."/>
            <person name="Chooi Y.H."/>
            <person name="Piggott A.M."/>
        </authorList>
    </citation>
    <scope>NUCLEOTIDE SEQUENCE [LARGE SCALE GENOMIC DNA]</scope>
    <source>
        <strain evidence="1 2">FRR 5400</strain>
    </source>
</reference>
<keyword evidence="2" id="KW-1185">Reference proteome</keyword>
<comment type="caution">
    <text evidence="1">The sequence shown here is derived from an EMBL/GenBank/DDBJ whole genome shotgun (WGS) entry which is preliminary data.</text>
</comment>
<organism evidence="1 2">
    <name type="scientific">Petromyces alliaceus</name>
    <name type="common">Aspergillus alliaceus</name>
    <dbReference type="NCBI Taxonomy" id="209559"/>
    <lineage>
        <taxon>Eukaryota</taxon>
        <taxon>Fungi</taxon>
        <taxon>Dikarya</taxon>
        <taxon>Ascomycota</taxon>
        <taxon>Pezizomycotina</taxon>
        <taxon>Eurotiomycetes</taxon>
        <taxon>Eurotiomycetidae</taxon>
        <taxon>Eurotiales</taxon>
        <taxon>Aspergillaceae</taxon>
        <taxon>Aspergillus</taxon>
        <taxon>Aspergillus subgen. Circumdati</taxon>
    </lineage>
</organism>
<sequence>MSASCCSSETTTVSSPVLSLLLFPANQEDVDKLREHQKWLEALEWAKLNGEPWFPIKIDSVRKTEVFEKTRKETEDFYRTFKEENNAEIRRILWLSGPKAYGSMVTFLSQESDMTRLLHQKAMAINKRDAKLQRCVESALDHIKNTNVQKPRSAMKSTGYKAEGKETRLLSANAIQHNMDLITVRSKRHLQP</sequence>